<gene>
    <name evidence="4" type="ORF">SI7747_06008736</name>
</gene>
<accession>A0A7I8IYX7</accession>
<evidence type="ECO:0000256" key="1">
    <source>
        <dbReference type="ARBA" id="ARBA00005474"/>
    </source>
</evidence>
<feature type="domain" description="LOB" evidence="3">
    <location>
        <begin position="5"/>
        <end position="106"/>
    </location>
</feature>
<dbReference type="PROSITE" id="PS50891">
    <property type="entry name" value="LOB"/>
    <property type="match status" value="1"/>
</dbReference>
<dbReference type="PANTHER" id="PTHR31301:SF153">
    <property type="entry name" value="LOB DOMAIN-CONTAINING PROTEIN 26"/>
    <property type="match status" value="1"/>
</dbReference>
<evidence type="ECO:0000259" key="3">
    <source>
        <dbReference type="PROSITE" id="PS50891"/>
    </source>
</evidence>
<dbReference type="EMBL" id="CACRZD030000006">
    <property type="protein sequence ID" value="CAA6662343.1"/>
    <property type="molecule type" value="Genomic_DNA"/>
</dbReference>
<dbReference type="InterPro" id="IPR004883">
    <property type="entry name" value="LOB"/>
</dbReference>
<dbReference type="PANTHER" id="PTHR31301">
    <property type="entry name" value="LOB DOMAIN-CONTAINING PROTEIN 4-RELATED"/>
    <property type="match status" value="1"/>
</dbReference>
<reference evidence="4 5" key="1">
    <citation type="submission" date="2019-12" db="EMBL/GenBank/DDBJ databases">
        <authorList>
            <person name="Scholz U."/>
            <person name="Mascher M."/>
            <person name="Fiebig A."/>
        </authorList>
    </citation>
    <scope>NUCLEOTIDE SEQUENCE</scope>
</reference>
<dbReference type="EMBL" id="LR743593">
    <property type="protein sequence ID" value="CAA2622712.1"/>
    <property type="molecule type" value="Genomic_DNA"/>
</dbReference>
<feature type="region of interest" description="Disordered" evidence="2">
    <location>
        <begin position="83"/>
        <end position="107"/>
    </location>
</feature>
<protein>
    <recommendedName>
        <fullName evidence="3">LOB domain-containing protein</fullName>
    </recommendedName>
</protein>
<organism evidence="4">
    <name type="scientific">Spirodela intermedia</name>
    <name type="common">Intermediate duckweed</name>
    <dbReference type="NCBI Taxonomy" id="51605"/>
    <lineage>
        <taxon>Eukaryota</taxon>
        <taxon>Viridiplantae</taxon>
        <taxon>Streptophyta</taxon>
        <taxon>Embryophyta</taxon>
        <taxon>Tracheophyta</taxon>
        <taxon>Spermatophyta</taxon>
        <taxon>Magnoliopsida</taxon>
        <taxon>Liliopsida</taxon>
        <taxon>Araceae</taxon>
        <taxon>Lemnoideae</taxon>
        <taxon>Spirodela</taxon>
    </lineage>
</organism>
<dbReference type="Proteomes" id="UP001189122">
    <property type="component" value="Unassembled WGS sequence"/>
</dbReference>
<evidence type="ECO:0000313" key="5">
    <source>
        <dbReference type="Proteomes" id="UP001189122"/>
    </source>
</evidence>
<dbReference type="Pfam" id="PF03195">
    <property type="entry name" value="LOB"/>
    <property type="match status" value="1"/>
</dbReference>
<comment type="similarity">
    <text evidence="1">Belongs to the LOB domain-containing protein family.</text>
</comment>
<dbReference type="AlphaFoldDB" id="A0A7I8IYX7"/>
<evidence type="ECO:0000313" key="4">
    <source>
        <dbReference type="EMBL" id="CAA2622712.1"/>
    </source>
</evidence>
<evidence type="ECO:0000256" key="2">
    <source>
        <dbReference type="SAM" id="MobiDB-lite"/>
    </source>
</evidence>
<name>A0A7I8IYX7_SPIIN</name>
<keyword evidence="5" id="KW-1185">Reference proteome</keyword>
<proteinExistence type="inferred from homology"/>
<sequence>MSNSTRCAACRYLRRRCTEDCVLAPYFPSTHPDRFACVHRIFGASNVCRMLQLVPVEQRGQAADSIAYEAYWRMRDPVYGCVGSSRGCSRRYRRPRGSSPRPGPWWP</sequence>